<dbReference type="InterPro" id="IPR049730">
    <property type="entry name" value="SNF2/RAD54-like_C"/>
</dbReference>
<dbReference type="SUPFAM" id="SSF52540">
    <property type="entry name" value="P-loop containing nucleoside triphosphate hydrolases"/>
    <property type="match status" value="1"/>
</dbReference>
<dbReference type="Proteomes" id="UP000504627">
    <property type="component" value="Unplaced"/>
</dbReference>
<evidence type="ECO:0000256" key="4">
    <source>
        <dbReference type="ARBA" id="ARBA00022806"/>
    </source>
</evidence>
<dbReference type="InterPro" id="IPR027417">
    <property type="entry name" value="P-loop_NTPase"/>
</dbReference>
<evidence type="ECO:0000313" key="7">
    <source>
        <dbReference type="RefSeq" id="XP_027588923.2"/>
    </source>
</evidence>
<dbReference type="GeneID" id="113994262"/>
<comment type="subcellular location">
    <subcellularLocation>
        <location evidence="1">Nucleus</location>
    </subcellularLocation>
</comment>
<dbReference type="GO" id="GO:0006338">
    <property type="term" value="P:chromatin remodeling"/>
    <property type="evidence" value="ECO:0007669"/>
    <property type="project" value="TreeGrafter"/>
</dbReference>
<accession>A0A6J2HP50</accession>
<evidence type="ECO:0000256" key="1">
    <source>
        <dbReference type="ARBA" id="ARBA00004123"/>
    </source>
</evidence>
<keyword evidence="2" id="KW-0547">Nucleotide-binding</keyword>
<dbReference type="GO" id="GO:0003677">
    <property type="term" value="F:DNA binding"/>
    <property type="evidence" value="ECO:0007669"/>
    <property type="project" value="UniProtKB-KW"/>
</dbReference>
<keyword evidence="6" id="KW-1185">Reference proteome</keyword>
<reference evidence="7" key="1">
    <citation type="submission" date="2025-08" db="UniProtKB">
        <authorList>
            <consortium name="RefSeq"/>
        </authorList>
    </citation>
    <scope>IDENTIFICATION</scope>
    <source>
        <tissue evidence="7">Muscle</tissue>
    </source>
</reference>
<proteinExistence type="predicted"/>
<gene>
    <name evidence="7" type="primary">LOC113994262</name>
</gene>
<evidence type="ECO:0000313" key="6">
    <source>
        <dbReference type="Proteomes" id="UP000504627"/>
    </source>
</evidence>
<dbReference type="GO" id="GO:0000812">
    <property type="term" value="C:Swr1 complex"/>
    <property type="evidence" value="ECO:0007669"/>
    <property type="project" value="TreeGrafter"/>
</dbReference>
<dbReference type="GO" id="GO:0004386">
    <property type="term" value="F:helicase activity"/>
    <property type="evidence" value="ECO:0007669"/>
    <property type="project" value="UniProtKB-KW"/>
</dbReference>
<dbReference type="CDD" id="cd18793">
    <property type="entry name" value="SF2_C_SNF"/>
    <property type="match status" value="1"/>
</dbReference>
<dbReference type="Gene3D" id="3.40.50.300">
    <property type="entry name" value="P-loop containing nucleotide triphosphate hydrolases"/>
    <property type="match status" value="1"/>
</dbReference>
<dbReference type="InParanoid" id="A0A6J2HP50"/>
<dbReference type="AlphaFoldDB" id="A0A6J2HP50"/>
<dbReference type="PANTHER" id="PTHR45685">
    <property type="entry name" value="HELICASE SRCAP-RELATED"/>
    <property type="match status" value="1"/>
</dbReference>
<keyword evidence="5" id="KW-0067">ATP-binding</keyword>
<organism evidence="6 7">
    <name type="scientific">Pipra filicauda</name>
    <name type="common">Wire-tailed manakin</name>
    <dbReference type="NCBI Taxonomy" id="649802"/>
    <lineage>
        <taxon>Eukaryota</taxon>
        <taxon>Metazoa</taxon>
        <taxon>Chordata</taxon>
        <taxon>Craniata</taxon>
        <taxon>Vertebrata</taxon>
        <taxon>Euteleostomi</taxon>
        <taxon>Archelosauria</taxon>
        <taxon>Archosauria</taxon>
        <taxon>Dinosauria</taxon>
        <taxon>Saurischia</taxon>
        <taxon>Theropoda</taxon>
        <taxon>Coelurosauria</taxon>
        <taxon>Aves</taxon>
        <taxon>Neognathae</taxon>
        <taxon>Neoaves</taxon>
        <taxon>Telluraves</taxon>
        <taxon>Australaves</taxon>
        <taxon>Passeriformes</taxon>
        <taxon>Pipridae</taxon>
        <taxon>Pipra</taxon>
    </lineage>
</organism>
<dbReference type="RefSeq" id="XP_027588923.2">
    <property type="nucleotide sequence ID" value="XM_027733122.2"/>
</dbReference>
<dbReference type="GO" id="GO:0005524">
    <property type="term" value="F:ATP binding"/>
    <property type="evidence" value="ECO:0007669"/>
    <property type="project" value="UniProtKB-KW"/>
</dbReference>
<evidence type="ECO:0000256" key="2">
    <source>
        <dbReference type="ARBA" id="ARBA00022741"/>
    </source>
</evidence>
<keyword evidence="3" id="KW-0378">Hydrolase</keyword>
<dbReference type="GO" id="GO:0016887">
    <property type="term" value="F:ATP hydrolysis activity"/>
    <property type="evidence" value="ECO:0007669"/>
    <property type="project" value="TreeGrafter"/>
</dbReference>
<dbReference type="GO" id="GO:0042393">
    <property type="term" value="F:histone binding"/>
    <property type="evidence" value="ECO:0007669"/>
    <property type="project" value="TreeGrafter"/>
</dbReference>
<name>A0A6J2HP50_9PASS</name>
<evidence type="ECO:0000256" key="3">
    <source>
        <dbReference type="ARBA" id="ARBA00022801"/>
    </source>
</evidence>
<dbReference type="InterPro" id="IPR050520">
    <property type="entry name" value="INO80/SWR1_helicase"/>
</dbReference>
<protein>
    <submittedName>
        <fullName evidence="7">E1A-binding protein p400-like</fullName>
    </submittedName>
</protein>
<sequence>MSIVAPEPPCMAETCWKLALGSVKEKSQHFSARINKWCWAGFADCLPYPSTAEVLKDPLQELILTVKQQQIALKDLIMRDLCVLPAVAVAPPRLYVTHPPHTYTHGMKLLKSNLKEQLLPYSHSVQQTARPRFVQFPDPRLVQWDSGKMEALAALLRKLKARGERVLIWTQVIPMLDILELFLNLHLLTYVRVGESGAHSWHYLESIKNFNQHKRIFCAILSSHTPSTGVSHMDVSTVVFYDTDLDLLVDTKAEEWCAKIARGRDIHIYRLVSGNSVEERLLKKGIKHLIQELAARGDDCSTDFLSQVLCSECGNEDSRKFTEETLSELRNDTDSELYDSRNTMVPSQLEQLASLVGQLGKWKPILGAYFQWYHWDGSRLMVLPEPPPLQAEPPQLPQASLSSQDLCSSPLTSLVALLWSSQVLWTFTPNPEGQPCLHRSTSPPLSINTSLSVLPPTLVPIATYAGGDDRSPHTPSLLRRRSGRRMRGRCVGPCAGAAGPLRVVAALVAAAPPARPARGPRGVR</sequence>
<evidence type="ECO:0000256" key="5">
    <source>
        <dbReference type="ARBA" id="ARBA00022840"/>
    </source>
</evidence>
<dbReference type="PANTHER" id="PTHR45685:SF1">
    <property type="entry name" value="HELICASE SRCAP"/>
    <property type="match status" value="1"/>
</dbReference>
<keyword evidence="4" id="KW-0347">Helicase</keyword>